<reference evidence="1" key="1">
    <citation type="submission" date="2022-04" db="EMBL/GenBank/DDBJ databases">
        <title>Genome of the entomopathogenic fungus Entomophthora muscae.</title>
        <authorList>
            <person name="Elya C."/>
            <person name="Lovett B.R."/>
            <person name="Lee E."/>
            <person name="Macias A.M."/>
            <person name="Hajek A.E."/>
            <person name="De Bivort B.L."/>
            <person name="Kasson M.T."/>
            <person name="De Fine Licht H.H."/>
            <person name="Stajich J.E."/>
        </authorList>
    </citation>
    <scope>NUCLEOTIDE SEQUENCE</scope>
    <source>
        <strain evidence="1">Berkeley</strain>
    </source>
</reference>
<organism evidence="1 2">
    <name type="scientific">Entomophthora muscae</name>
    <dbReference type="NCBI Taxonomy" id="34485"/>
    <lineage>
        <taxon>Eukaryota</taxon>
        <taxon>Fungi</taxon>
        <taxon>Fungi incertae sedis</taxon>
        <taxon>Zoopagomycota</taxon>
        <taxon>Entomophthoromycotina</taxon>
        <taxon>Entomophthoromycetes</taxon>
        <taxon>Entomophthorales</taxon>
        <taxon>Entomophthoraceae</taxon>
        <taxon>Entomophthora</taxon>
    </lineage>
</organism>
<keyword evidence="2" id="KW-1185">Reference proteome</keyword>
<accession>A0ACC2RXC2</accession>
<gene>
    <name evidence="1" type="ORF">DSO57_1011245</name>
</gene>
<comment type="caution">
    <text evidence="1">The sequence shown here is derived from an EMBL/GenBank/DDBJ whole genome shotgun (WGS) entry which is preliminary data.</text>
</comment>
<name>A0ACC2RXC2_9FUNG</name>
<evidence type="ECO:0000313" key="2">
    <source>
        <dbReference type="Proteomes" id="UP001165960"/>
    </source>
</evidence>
<sequence>MLQLVFGHGFAYLIGVWSMFDTTVVMILFVLELASRVGWDDPSSGIWRFLVILRMAHLLSLMSKISDMSIAKVIEHWTR</sequence>
<dbReference type="EMBL" id="QTSX02006428">
    <property type="protein sequence ID" value="KAJ9054704.1"/>
    <property type="molecule type" value="Genomic_DNA"/>
</dbReference>
<proteinExistence type="predicted"/>
<evidence type="ECO:0000313" key="1">
    <source>
        <dbReference type="EMBL" id="KAJ9054704.1"/>
    </source>
</evidence>
<protein>
    <submittedName>
        <fullName evidence="1">Uncharacterized protein</fullName>
    </submittedName>
</protein>
<dbReference type="Proteomes" id="UP001165960">
    <property type="component" value="Unassembled WGS sequence"/>
</dbReference>